<sequence length="120" mass="14214">MLRPIYENLPNWARMLFYFLGSYTLEAETMATAFMMLNRLTAILKPSIKYYAKRVFWLLLLTVNSIQNRDNLIRAFSKNRCPVIRDHDDPLSIVFLYCHYSWIIEFVDRRMLNVAAGLGQ</sequence>
<accession>A0A914HKZ4</accession>
<feature type="transmembrane region" description="Helical" evidence="1">
    <location>
        <begin position="15"/>
        <end position="37"/>
    </location>
</feature>
<organism evidence="2 3">
    <name type="scientific">Globodera rostochiensis</name>
    <name type="common">Golden nematode worm</name>
    <name type="synonym">Heterodera rostochiensis</name>
    <dbReference type="NCBI Taxonomy" id="31243"/>
    <lineage>
        <taxon>Eukaryota</taxon>
        <taxon>Metazoa</taxon>
        <taxon>Ecdysozoa</taxon>
        <taxon>Nematoda</taxon>
        <taxon>Chromadorea</taxon>
        <taxon>Rhabditida</taxon>
        <taxon>Tylenchina</taxon>
        <taxon>Tylenchomorpha</taxon>
        <taxon>Tylenchoidea</taxon>
        <taxon>Heteroderidae</taxon>
        <taxon>Heteroderinae</taxon>
        <taxon>Globodera</taxon>
    </lineage>
</organism>
<keyword evidence="1" id="KW-0472">Membrane</keyword>
<evidence type="ECO:0000313" key="2">
    <source>
        <dbReference type="Proteomes" id="UP000887572"/>
    </source>
</evidence>
<dbReference type="Proteomes" id="UP000887572">
    <property type="component" value="Unplaced"/>
</dbReference>
<evidence type="ECO:0000313" key="3">
    <source>
        <dbReference type="WBParaSite" id="Gr19_v10_g1759.t1"/>
    </source>
</evidence>
<proteinExistence type="predicted"/>
<protein>
    <submittedName>
        <fullName evidence="3">Uncharacterized protein</fullName>
    </submittedName>
</protein>
<dbReference type="AlphaFoldDB" id="A0A914HKZ4"/>
<keyword evidence="2" id="KW-1185">Reference proteome</keyword>
<evidence type="ECO:0000256" key="1">
    <source>
        <dbReference type="SAM" id="Phobius"/>
    </source>
</evidence>
<name>A0A914HKZ4_GLORO</name>
<keyword evidence="1" id="KW-0812">Transmembrane</keyword>
<reference evidence="3" key="1">
    <citation type="submission" date="2022-11" db="UniProtKB">
        <authorList>
            <consortium name="WormBaseParasite"/>
        </authorList>
    </citation>
    <scope>IDENTIFICATION</scope>
</reference>
<keyword evidence="1" id="KW-1133">Transmembrane helix</keyword>
<dbReference type="WBParaSite" id="Gr19_v10_g1759.t1">
    <property type="protein sequence ID" value="Gr19_v10_g1759.t1"/>
    <property type="gene ID" value="Gr19_v10_g1759"/>
</dbReference>